<accession>A0A165RQ01</accession>
<evidence type="ECO:0000313" key="3">
    <source>
        <dbReference type="Proteomes" id="UP000076727"/>
    </source>
</evidence>
<dbReference type="AlphaFoldDB" id="A0A165RQ01"/>
<proteinExistence type="predicted"/>
<dbReference type="Proteomes" id="UP000076727">
    <property type="component" value="Unassembled WGS sequence"/>
</dbReference>
<feature type="region of interest" description="Disordered" evidence="1">
    <location>
        <begin position="1"/>
        <end position="49"/>
    </location>
</feature>
<feature type="region of interest" description="Disordered" evidence="1">
    <location>
        <begin position="184"/>
        <end position="225"/>
    </location>
</feature>
<name>A0A165RQ01_9APHY</name>
<protein>
    <submittedName>
        <fullName evidence="2">Uncharacterized protein</fullName>
    </submittedName>
</protein>
<sequence length="445" mass="49004">MGRSPKGAMQTDEDRYTHQHPNNSDDTMEDAGSPTPRHTTSTTADTPMLDATDELFNPETEAEGQRRMILLEEALRRASELLKGISIHAEYPDTVLKSAKIIATRLTTWKELETETTPKPTAQNTATTTNDSKVLEAIAKTMNQMAERLGNIEAREANRQTQANRANAGWIDTTEPTTTYANANANAQSKTSQPTTARKPAHQVTNTTTPTAPKPKTPKTLLNPMSAHHPSRLIIEIKNGPTASDRPKEVAIVKYINEVLQAHDESRHLRVVNVKFNAQNNCIVFTRADQSAGELIAFADAFVDFFAGTRETRIRTDEKWHKVQLNGVPTYNDRTGTIATPQDIEDELRVLNPDYAKMAVHDHPRWMRHRGDLASTSYSSVVLALKTQVDADHLVNRVNAASAGTLDTQNPDAATTQDAASVATSHILKTTTNARSAKQDKTATT</sequence>
<dbReference type="OrthoDB" id="2855870at2759"/>
<organism evidence="2 3">
    <name type="scientific">Daedalea quercina L-15889</name>
    <dbReference type="NCBI Taxonomy" id="1314783"/>
    <lineage>
        <taxon>Eukaryota</taxon>
        <taxon>Fungi</taxon>
        <taxon>Dikarya</taxon>
        <taxon>Basidiomycota</taxon>
        <taxon>Agaricomycotina</taxon>
        <taxon>Agaricomycetes</taxon>
        <taxon>Polyporales</taxon>
        <taxon>Fomitopsis</taxon>
    </lineage>
</organism>
<evidence type="ECO:0000256" key="1">
    <source>
        <dbReference type="SAM" id="MobiDB-lite"/>
    </source>
</evidence>
<gene>
    <name evidence="2" type="ORF">DAEQUDRAFT_810276</name>
</gene>
<feature type="compositionally biased region" description="Polar residues" evidence="1">
    <location>
        <begin position="36"/>
        <end position="45"/>
    </location>
</feature>
<reference evidence="2 3" key="1">
    <citation type="journal article" date="2016" name="Mol. Biol. Evol.">
        <title>Comparative Genomics of Early-Diverging Mushroom-Forming Fungi Provides Insights into the Origins of Lignocellulose Decay Capabilities.</title>
        <authorList>
            <person name="Nagy L.G."/>
            <person name="Riley R."/>
            <person name="Tritt A."/>
            <person name="Adam C."/>
            <person name="Daum C."/>
            <person name="Floudas D."/>
            <person name="Sun H."/>
            <person name="Yadav J.S."/>
            <person name="Pangilinan J."/>
            <person name="Larsson K.H."/>
            <person name="Matsuura K."/>
            <person name="Barry K."/>
            <person name="Labutti K."/>
            <person name="Kuo R."/>
            <person name="Ohm R.A."/>
            <person name="Bhattacharya S.S."/>
            <person name="Shirouzu T."/>
            <person name="Yoshinaga Y."/>
            <person name="Martin F.M."/>
            <person name="Grigoriev I.V."/>
            <person name="Hibbett D.S."/>
        </authorList>
    </citation>
    <scope>NUCLEOTIDE SEQUENCE [LARGE SCALE GENOMIC DNA]</scope>
    <source>
        <strain evidence="2 3">L-15889</strain>
    </source>
</reference>
<dbReference type="EMBL" id="KV429048">
    <property type="protein sequence ID" value="KZT71020.1"/>
    <property type="molecule type" value="Genomic_DNA"/>
</dbReference>
<keyword evidence="3" id="KW-1185">Reference proteome</keyword>
<evidence type="ECO:0000313" key="2">
    <source>
        <dbReference type="EMBL" id="KZT71020.1"/>
    </source>
</evidence>